<evidence type="ECO:0000313" key="1">
    <source>
        <dbReference type="EMBL" id="CAD6220464.1"/>
    </source>
</evidence>
<keyword evidence="2" id="KW-1185">Reference proteome</keyword>
<sequence>MAAACHADCGAEDGRACSEPHDATCSGPQIWVAQPLLGAVAALGARAPTGEAPAAYGGRWQRGVGDVVPLGAGGCGGGRWRLKSQRPVLGNEKADLADVVL</sequence>
<dbReference type="AlphaFoldDB" id="A0A811NDT0"/>
<comment type="caution">
    <text evidence="1">The sequence shown here is derived from an EMBL/GenBank/DDBJ whole genome shotgun (WGS) entry which is preliminary data.</text>
</comment>
<dbReference type="EMBL" id="CAJGYO010000003">
    <property type="protein sequence ID" value="CAD6220464.1"/>
    <property type="molecule type" value="Genomic_DNA"/>
</dbReference>
<proteinExistence type="predicted"/>
<reference evidence="1" key="1">
    <citation type="submission" date="2020-10" db="EMBL/GenBank/DDBJ databases">
        <authorList>
            <person name="Han B."/>
            <person name="Lu T."/>
            <person name="Zhao Q."/>
            <person name="Huang X."/>
            <person name="Zhao Y."/>
        </authorList>
    </citation>
    <scope>NUCLEOTIDE SEQUENCE</scope>
</reference>
<evidence type="ECO:0000313" key="2">
    <source>
        <dbReference type="Proteomes" id="UP000604825"/>
    </source>
</evidence>
<organism evidence="1 2">
    <name type="scientific">Miscanthus lutarioriparius</name>
    <dbReference type="NCBI Taxonomy" id="422564"/>
    <lineage>
        <taxon>Eukaryota</taxon>
        <taxon>Viridiplantae</taxon>
        <taxon>Streptophyta</taxon>
        <taxon>Embryophyta</taxon>
        <taxon>Tracheophyta</taxon>
        <taxon>Spermatophyta</taxon>
        <taxon>Magnoliopsida</taxon>
        <taxon>Liliopsida</taxon>
        <taxon>Poales</taxon>
        <taxon>Poaceae</taxon>
        <taxon>PACMAD clade</taxon>
        <taxon>Panicoideae</taxon>
        <taxon>Andropogonodae</taxon>
        <taxon>Andropogoneae</taxon>
        <taxon>Saccharinae</taxon>
        <taxon>Miscanthus</taxon>
    </lineage>
</organism>
<name>A0A811NDT0_9POAL</name>
<accession>A0A811NDT0</accession>
<dbReference type="Proteomes" id="UP000604825">
    <property type="component" value="Unassembled WGS sequence"/>
</dbReference>
<gene>
    <name evidence="1" type="ORF">NCGR_LOCUS13929</name>
</gene>
<protein>
    <submittedName>
        <fullName evidence="1">Uncharacterized protein</fullName>
    </submittedName>
</protein>